<sequence>MDFSRFSDSNFNAKDWINAAFEAPEAQKNREHYAQSLVMKLQLFSQEVHNSLEETSQQIVQTMPRILREVDSMQQEGTLLQNRMKSVQQDVQKVEQETAQAMESLLKIDTAKSRMHSVEKALREIDNWTALTADIDDVFASGNADVMAERLASLQQCLRVLGSKVPDYKERRDFVERLKDQFLAAISPSVVAAFTSQQIDNVLYFAKMFADLDRSTDLEQCYAKCLKSNVSQDWAKLLEDDEGGSAVAVLSALHDSLLSTWFAQARWAETAFKQRAPIAVANALANSLAQLDPSVHSVLDDRLNNAADQLSALCVLRKNCDNLAKSLRQSFSGMKSMNEEAMDTLLNAVYQPIVEFALKYQNYQQSALLDRVNIWNFDDGSLASNVKNLEESIAAIFGEAQEAVDKCHTFVGDIGLPYLLKALQTYLANYITKAKKILSNPAAFGGGTNEENWDLINSMLSLTSVCGSLLNAMDKLENILLVSYERLLTDWPVERLLDSTVAKGKEDRFEQLLVSASFQSPVQTLYARLGDGTSASARFLPDIEKQLIKFTNRVIKTTMEQIVGPIASQIEAIPKLPSWSSATVGEALAGDLPTFSLTPQEYITKVGQYLVTFAHHLEPYMSSEDAGMCRALRSGSLPLIDAEEREATIGESSEQAIRPWLLSAGAAIMNRYAEIALRIRQLSRSGAQQLAADIEYLCNVVEDLGLVPSENLQQLKALLLLKPDDLKTASGYPAPLLAAVREMRKAK</sequence>
<evidence type="ECO:0000256" key="1">
    <source>
        <dbReference type="ARBA" id="ARBA00004395"/>
    </source>
</evidence>
<dbReference type="WBParaSite" id="PSAMB.scaffold6000size10402.g27730.t1">
    <property type="protein sequence ID" value="PSAMB.scaffold6000size10402.g27730.t1"/>
    <property type="gene ID" value="PSAMB.scaffold6000size10402.g27730"/>
</dbReference>
<dbReference type="Proteomes" id="UP000887566">
    <property type="component" value="Unplaced"/>
</dbReference>
<comment type="similarity">
    <text evidence="2">Belongs to the COG7 family.</text>
</comment>
<comment type="subcellular location">
    <subcellularLocation>
        <location evidence="1">Golgi apparatus membrane</location>
        <topology evidence="1">Peripheral membrane protein</topology>
    </subcellularLocation>
</comment>
<dbReference type="Pfam" id="PF10191">
    <property type="entry name" value="COG7"/>
    <property type="match status" value="1"/>
</dbReference>
<keyword evidence="5" id="KW-0653">Protein transport</keyword>
<dbReference type="GO" id="GO:0017119">
    <property type="term" value="C:Golgi transport complex"/>
    <property type="evidence" value="ECO:0007669"/>
    <property type="project" value="InterPro"/>
</dbReference>
<evidence type="ECO:0000313" key="10">
    <source>
        <dbReference type="Proteomes" id="UP000887566"/>
    </source>
</evidence>
<dbReference type="GO" id="GO:0006886">
    <property type="term" value="P:intracellular protein transport"/>
    <property type="evidence" value="ECO:0007669"/>
    <property type="project" value="InterPro"/>
</dbReference>
<evidence type="ECO:0000256" key="5">
    <source>
        <dbReference type="ARBA" id="ARBA00022927"/>
    </source>
</evidence>
<evidence type="ECO:0000256" key="2">
    <source>
        <dbReference type="ARBA" id="ARBA00005831"/>
    </source>
</evidence>
<evidence type="ECO:0000256" key="6">
    <source>
        <dbReference type="ARBA" id="ARBA00023034"/>
    </source>
</evidence>
<evidence type="ECO:0000313" key="11">
    <source>
        <dbReference type="WBParaSite" id="PSAMB.scaffold6000size10402.g27730.t1"/>
    </source>
</evidence>
<evidence type="ECO:0000256" key="7">
    <source>
        <dbReference type="ARBA" id="ARBA00023136"/>
    </source>
</evidence>
<evidence type="ECO:0000256" key="9">
    <source>
        <dbReference type="SAM" id="Coils"/>
    </source>
</evidence>
<accession>A0A914X4N7</accession>
<evidence type="ECO:0000256" key="4">
    <source>
        <dbReference type="ARBA" id="ARBA00022448"/>
    </source>
</evidence>
<name>A0A914X4N7_9BILA</name>
<dbReference type="InterPro" id="IPR019335">
    <property type="entry name" value="COG7"/>
</dbReference>
<dbReference type="GO" id="GO:0006890">
    <property type="term" value="P:retrograde vesicle-mediated transport, Golgi to endoplasmic reticulum"/>
    <property type="evidence" value="ECO:0007669"/>
    <property type="project" value="TreeGrafter"/>
</dbReference>
<keyword evidence="6" id="KW-0333">Golgi apparatus</keyword>
<protein>
    <recommendedName>
        <fullName evidence="3">Conserved oligomeric Golgi complex subunit 7</fullName>
    </recommendedName>
    <alternativeName>
        <fullName evidence="8">Component of oligomeric Golgi complex 7</fullName>
    </alternativeName>
</protein>
<keyword evidence="9" id="KW-0175">Coiled coil</keyword>
<reference evidence="11" key="1">
    <citation type="submission" date="2022-11" db="UniProtKB">
        <authorList>
            <consortium name="WormBaseParasite"/>
        </authorList>
    </citation>
    <scope>IDENTIFICATION</scope>
</reference>
<dbReference type="PANTHER" id="PTHR21443:SF0">
    <property type="entry name" value="CONSERVED OLIGOMERIC GOLGI COMPLEX SUBUNIT 7"/>
    <property type="match status" value="1"/>
</dbReference>
<proteinExistence type="inferred from homology"/>
<dbReference type="PANTHER" id="PTHR21443">
    <property type="entry name" value="CONSERVED OLIGOMERIC GOLGI COMPLEX COMPONENT 7"/>
    <property type="match status" value="1"/>
</dbReference>
<keyword evidence="4" id="KW-0813">Transport</keyword>
<keyword evidence="7" id="KW-0472">Membrane</keyword>
<feature type="coiled-coil region" evidence="9">
    <location>
        <begin position="77"/>
        <end position="104"/>
    </location>
</feature>
<dbReference type="AlphaFoldDB" id="A0A914X4N7"/>
<evidence type="ECO:0000256" key="3">
    <source>
        <dbReference type="ARBA" id="ARBA00020984"/>
    </source>
</evidence>
<evidence type="ECO:0000256" key="8">
    <source>
        <dbReference type="ARBA" id="ARBA00031345"/>
    </source>
</evidence>
<dbReference type="GO" id="GO:0007030">
    <property type="term" value="P:Golgi organization"/>
    <property type="evidence" value="ECO:0007669"/>
    <property type="project" value="TreeGrafter"/>
</dbReference>
<organism evidence="10 11">
    <name type="scientific">Plectus sambesii</name>
    <dbReference type="NCBI Taxonomy" id="2011161"/>
    <lineage>
        <taxon>Eukaryota</taxon>
        <taxon>Metazoa</taxon>
        <taxon>Ecdysozoa</taxon>
        <taxon>Nematoda</taxon>
        <taxon>Chromadorea</taxon>
        <taxon>Plectida</taxon>
        <taxon>Plectina</taxon>
        <taxon>Plectoidea</taxon>
        <taxon>Plectidae</taxon>
        <taxon>Plectus</taxon>
    </lineage>
</organism>
<dbReference type="GO" id="GO:0000139">
    <property type="term" value="C:Golgi membrane"/>
    <property type="evidence" value="ECO:0007669"/>
    <property type="project" value="UniProtKB-SubCell"/>
</dbReference>
<keyword evidence="10" id="KW-1185">Reference proteome</keyword>